<dbReference type="PROSITE" id="PS50011">
    <property type="entry name" value="PROTEIN_KINASE_DOM"/>
    <property type="match status" value="1"/>
</dbReference>
<proteinExistence type="inferred from homology"/>
<evidence type="ECO:0000256" key="6">
    <source>
        <dbReference type="ARBA" id="ARBA00022840"/>
    </source>
</evidence>
<evidence type="ECO:0000313" key="10">
    <source>
        <dbReference type="EMBL" id="CAI9976170.1"/>
    </source>
</evidence>
<comment type="caution">
    <text evidence="10">The sequence shown here is derived from an EMBL/GenBank/DDBJ whole genome shotgun (WGS) entry which is preliminary data.</text>
</comment>
<protein>
    <submittedName>
        <fullName evidence="10">CMGC GSK</fullName>
    </submittedName>
    <submittedName>
        <fullName evidence="11">Kinase</fullName>
    </submittedName>
</protein>
<dbReference type="GO" id="GO:0004674">
    <property type="term" value="F:protein serine/threonine kinase activity"/>
    <property type="evidence" value="ECO:0007669"/>
    <property type="project" value="UniProtKB-KW"/>
</dbReference>
<dbReference type="Gene3D" id="3.30.200.20">
    <property type="entry name" value="Phosphorylase Kinase, domain 1"/>
    <property type="match status" value="1"/>
</dbReference>
<evidence type="ECO:0000256" key="4">
    <source>
        <dbReference type="ARBA" id="ARBA00022741"/>
    </source>
</evidence>
<dbReference type="GO" id="GO:0005737">
    <property type="term" value="C:cytoplasm"/>
    <property type="evidence" value="ECO:0007669"/>
    <property type="project" value="TreeGrafter"/>
</dbReference>
<dbReference type="Gene3D" id="1.10.510.10">
    <property type="entry name" value="Transferase(Phosphotransferase) domain 1"/>
    <property type="match status" value="1"/>
</dbReference>
<dbReference type="SMART" id="SM00220">
    <property type="entry name" value="S_TKc"/>
    <property type="match status" value="1"/>
</dbReference>
<dbReference type="Pfam" id="PF00069">
    <property type="entry name" value="Pkinase"/>
    <property type="match status" value="1"/>
</dbReference>
<dbReference type="PANTHER" id="PTHR24057">
    <property type="entry name" value="GLYCOGEN SYNTHASE KINASE-3 ALPHA"/>
    <property type="match status" value="1"/>
</dbReference>
<name>A0AA86REJ4_9EUKA</name>
<evidence type="ECO:0000313" key="13">
    <source>
        <dbReference type="Proteomes" id="UP001642409"/>
    </source>
</evidence>
<evidence type="ECO:0000256" key="1">
    <source>
        <dbReference type="ARBA" id="ARBA00005527"/>
    </source>
</evidence>
<dbReference type="EMBL" id="CATOUU010000201">
    <property type="protein sequence ID" value="CAI9920546.1"/>
    <property type="molecule type" value="Genomic_DNA"/>
</dbReference>
<gene>
    <name evidence="11" type="ORF">HINF_LOCUS55472</name>
    <name evidence="10" type="ORF">HINF_LOCUS63815</name>
    <name evidence="12" type="ORF">HINF_LOCUS73994</name>
    <name evidence="9" type="ORF">HINF_LOCUS8191</name>
</gene>
<feature type="binding site" evidence="7">
    <location>
        <position position="55"/>
    </location>
    <ligand>
        <name>ATP</name>
        <dbReference type="ChEBI" id="CHEBI:30616"/>
    </ligand>
</feature>
<dbReference type="SUPFAM" id="SSF56112">
    <property type="entry name" value="Protein kinase-like (PK-like)"/>
    <property type="match status" value="1"/>
</dbReference>
<dbReference type="EMBL" id="CATOUU010001172">
    <property type="protein sequence ID" value="CAI9976170.1"/>
    <property type="molecule type" value="Genomic_DNA"/>
</dbReference>
<keyword evidence="4 7" id="KW-0547">Nucleotide-binding</keyword>
<keyword evidence="2" id="KW-0723">Serine/threonine-protein kinase</keyword>
<dbReference type="GO" id="GO:0007165">
    <property type="term" value="P:signal transduction"/>
    <property type="evidence" value="ECO:0007669"/>
    <property type="project" value="TreeGrafter"/>
</dbReference>
<reference evidence="10" key="1">
    <citation type="submission" date="2023-06" db="EMBL/GenBank/DDBJ databases">
        <authorList>
            <person name="Kurt Z."/>
        </authorList>
    </citation>
    <scope>NUCLEOTIDE SEQUENCE</scope>
</reference>
<dbReference type="EMBL" id="CAXDID020000293">
    <property type="protein sequence ID" value="CAL6072118.1"/>
    <property type="molecule type" value="Genomic_DNA"/>
</dbReference>
<dbReference type="AlphaFoldDB" id="A0AA86REJ4"/>
<evidence type="ECO:0000256" key="5">
    <source>
        <dbReference type="ARBA" id="ARBA00022777"/>
    </source>
</evidence>
<dbReference type="PANTHER" id="PTHR24057:SF0">
    <property type="entry name" value="PROTEIN KINASE SHAGGY-RELATED"/>
    <property type="match status" value="1"/>
</dbReference>
<feature type="domain" description="Protein kinase" evidence="8">
    <location>
        <begin position="26"/>
        <end position="310"/>
    </location>
</feature>
<dbReference type="FunFam" id="1.10.510.10:FF:000624">
    <property type="entry name" value="Mitogen-activated protein kinase"/>
    <property type="match status" value="1"/>
</dbReference>
<keyword evidence="5 11" id="KW-0418">Kinase</keyword>
<dbReference type="Proteomes" id="UP001642409">
    <property type="component" value="Unassembled WGS sequence"/>
</dbReference>
<evidence type="ECO:0000313" key="9">
    <source>
        <dbReference type="EMBL" id="CAI9920546.1"/>
    </source>
</evidence>
<dbReference type="InterPro" id="IPR000719">
    <property type="entry name" value="Prot_kinase_dom"/>
</dbReference>
<keyword evidence="13" id="KW-1185">Reference proteome</keyword>
<dbReference type="GO" id="GO:0030154">
    <property type="term" value="P:cell differentiation"/>
    <property type="evidence" value="ECO:0007669"/>
    <property type="project" value="TreeGrafter"/>
</dbReference>
<evidence type="ECO:0000313" key="12">
    <source>
        <dbReference type="EMBL" id="CAL6106831.1"/>
    </source>
</evidence>
<dbReference type="InterPro" id="IPR011009">
    <property type="entry name" value="Kinase-like_dom_sf"/>
</dbReference>
<evidence type="ECO:0000256" key="7">
    <source>
        <dbReference type="PROSITE-ProRule" id="PRU10141"/>
    </source>
</evidence>
<evidence type="ECO:0000256" key="3">
    <source>
        <dbReference type="ARBA" id="ARBA00022679"/>
    </source>
</evidence>
<sequence>MTLLPELFQDMNVTIPATELGPPLTFTTERSVGSGSFGVVFRAITEDGDPLAIKKVFQDRRYRNRELQIITQLHPHQFIVRTRNYYYSVANSQTNGNYLNLVMDYYPDNGYQVYRSFARHGRKMPVSDIKLYTYQMLRGLAYMHVFQIANRDLKPQNTLINKQTGQSVLCDLGSAKVLDPQEPNIAYICSRYYRAPELVFGSRFYGTVIDVWSFACVVAEMMIGRPLFPGQSPIDQLVEIIKVLGPPTIAELRAMNPQLREYNFPAIQTTPLNQILQTQDVVILDFFQNCLKYSPQERFSCFKALAHPFYDEIREGGDPNNLHLFEFNEREVQVILAEIGQEGLKKLRKE</sequence>
<accession>A0AA86REJ4</accession>
<dbReference type="GO" id="GO:0005524">
    <property type="term" value="F:ATP binding"/>
    <property type="evidence" value="ECO:0007669"/>
    <property type="project" value="UniProtKB-UniRule"/>
</dbReference>
<dbReference type="EMBL" id="CAXDID020000618">
    <property type="protein sequence ID" value="CAL6106831.1"/>
    <property type="molecule type" value="Genomic_DNA"/>
</dbReference>
<dbReference type="CDD" id="cd14137">
    <property type="entry name" value="STKc_GSK3"/>
    <property type="match status" value="1"/>
</dbReference>
<dbReference type="InterPro" id="IPR017441">
    <property type="entry name" value="Protein_kinase_ATP_BS"/>
</dbReference>
<dbReference type="PROSITE" id="PS00107">
    <property type="entry name" value="PROTEIN_KINASE_ATP"/>
    <property type="match status" value="1"/>
</dbReference>
<reference evidence="11 13" key="2">
    <citation type="submission" date="2024-07" db="EMBL/GenBank/DDBJ databases">
        <authorList>
            <person name="Akdeniz Z."/>
        </authorList>
    </citation>
    <scope>NUCLEOTIDE SEQUENCE [LARGE SCALE GENOMIC DNA]</scope>
</reference>
<dbReference type="InterPro" id="IPR050591">
    <property type="entry name" value="GSK-3"/>
</dbReference>
<dbReference type="InterPro" id="IPR039192">
    <property type="entry name" value="STKc_GSK3"/>
</dbReference>
<keyword evidence="6 7" id="KW-0067">ATP-binding</keyword>
<comment type="similarity">
    <text evidence="1">Belongs to the protein kinase superfamily. CMGC Ser/Thr protein kinase family. GSK-3 subfamily.</text>
</comment>
<dbReference type="GO" id="GO:0005634">
    <property type="term" value="C:nucleus"/>
    <property type="evidence" value="ECO:0007669"/>
    <property type="project" value="TreeGrafter"/>
</dbReference>
<evidence type="ECO:0000313" key="11">
    <source>
        <dbReference type="EMBL" id="CAL6072118.1"/>
    </source>
</evidence>
<organism evidence="10">
    <name type="scientific">Hexamita inflata</name>
    <dbReference type="NCBI Taxonomy" id="28002"/>
    <lineage>
        <taxon>Eukaryota</taxon>
        <taxon>Metamonada</taxon>
        <taxon>Diplomonadida</taxon>
        <taxon>Hexamitidae</taxon>
        <taxon>Hexamitinae</taxon>
        <taxon>Hexamita</taxon>
    </lineage>
</organism>
<evidence type="ECO:0000259" key="8">
    <source>
        <dbReference type="PROSITE" id="PS50011"/>
    </source>
</evidence>
<keyword evidence="3" id="KW-0808">Transferase</keyword>
<evidence type="ECO:0000256" key="2">
    <source>
        <dbReference type="ARBA" id="ARBA00022527"/>
    </source>
</evidence>